<feature type="transmembrane region" description="Helical" evidence="1">
    <location>
        <begin position="76"/>
        <end position="94"/>
    </location>
</feature>
<dbReference type="Proteomes" id="UP000237105">
    <property type="component" value="Unassembled WGS sequence"/>
</dbReference>
<gene>
    <name evidence="2" type="ORF">PanWU01x14_160010</name>
</gene>
<accession>A0A2P5CDW2</accession>
<keyword evidence="3" id="KW-1185">Reference proteome</keyword>
<feature type="non-terminal residue" evidence="2">
    <location>
        <position position="154"/>
    </location>
</feature>
<comment type="caution">
    <text evidence="2">The sequence shown here is derived from an EMBL/GenBank/DDBJ whole genome shotgun (WGS) entry which is preliminary data.</text>
</comment>
<evidence type="ECO:0000313" key="3">
    <source>
        <dbReference type="Proteomes" id="UP000237105"/>
    </source>
</evidence>
<dbReference type="EMBL" id="JXTB01000141">
    <property type="protein sequence ID" value="PON59252.1"/>
    <property type="molecule type" value="Genomic_DNA"/>
</dbReference>
<evidence type="ECO:0000256" key="1">
    <source>
        <dbReference type="SAM" id="Phobius"/>
    </source>
</evidence>
<organism evidence="2 3">
    <name type="scientific">Parasponia andersonii</name>
    <name type="common">Sponia andersonii</name>
    <dbReference type="NCBI Taxonomy" id="3476"/>
    <lineage>
        <taxon>Eukaryota</taxon>
        <taxon>Viridiplantae</taxon>
        <taxon>Streptophyta</taxon>
        <taxon>Embryophyta</taxon>
        <taxon>Tracheophyta</taxon>
        <taxon>Spermatophyta</taxon>
        <taxon>Magnoliopsida</taxon>
        <taxon>eudicotyledons</taxon>
        <taxon>Gunneridae</taxon>
        <taxon>Pentapetalae</taxon>
        <taxon>rosids</taxon>
        <taxon>fabids</taxon>
        <taxon>Rosales</taxon>
        <taxon>Cannabaceae</taxon>
        <taxon>Parasponia</taxon>
    </lineage>
</organism>
<feature type="non-terminal residue" evidence="2">
    <location>
        <position position="1"/>
    </location>
</feature>
<protein>
    <submittedName>
        <fullName evidence="2">Uncharacterized protein</fullName>
    </submittedName>
</protein>
<dbReference type="AlphaFoldDB" id="A0A2P5CDW2"/>
<keyword evidence="1" id="KW-0472">Membrane</keyword>
<evidence type="ECO:0000313" key="2">
    <source>
        <dbReference type="EMBL" id="PON59252.1"/>
    </source>
</evidence>
<proteinExistence type="predicted"/>
<keyword evidence="1" id="KW-1133">Transmembrane helix</keyword>
<sequence>ATKYLLLVEGDNFCDWKDCFDKGSTEFGGCFSSQVTSSSPRSVTFILEFGKLHKLKTATQMVEGEHWLVKSARLKFFLICYYYFLFFWFLLLELSSVNISPSDRCGFTLHFSHLSESGPKEKALPLEEVIVTYMPQPCHIQLILYERDEPVKKK</sequence>
<keyword evidence="1" id="KW-0812">Transmembrane</keyword>
<name>A0A2P5CDW2_PARAD</name>
<reference evidence="3" key="1">
    <citation type="submission" date="2016-06" db="EMBL/GenBank/DDBJ databases">
        <title>Parallel loss of symbiosis genes in relatives of nitrogen-fixing non-legume Parasponia.</title>
        <authorList>
            <person name="Van Velzen R."/>
            <person name="Holmer R."/>
            <person name="Bu F."/>
            <person name="Rutten L."/>
            <person name="Van Zeijl A."/>
            <person name="Liu W."/>
            <person name="Santuari L."/>
            <person name="Cao Q."/>
            <person name="Sharma T."/>
            <person name="Shen D."/>
            <person name="Roswanjaya Y."/>
            <person name="Wardhani T."/>
            <person name="Kalhor M.S."/>
            <person name="Jansen J."/>
            <person name="Van den Hoogen J."/>
            <person name="Gungor B."/>
            <person name="Hartog M."/>
            <person name="Hontelez J."/>
            <person name="Verver J."/>
            <person name="Yang W.-C."/>
            <person name="Schijlen E."/>
            <person name="Repin R."/>
            <person name="Schilthuizen M."/>
            <person name="Schranz E."/>
            <person name="Heidstra R."/>
            <person name="Miyata K."/>
            <person name="Fedorova E."/>
            <person name="Kohlen W."/>
            <person name="Bisseling T."/>
            <person name="Smit S."/>
            <person name="Geurts R."/>
        </authorList>
    </citation>
    <scope>NUCLEOTIDE SEQUENCE [LARGE SCALE GENOMIC DNA]</scope>
    <source>
        <strain evidence="3">cv. WU1-14</strain>
    </source>
</reference>